<name>A0AAU9VJK6_9CNID</name>
<proteinExistence type="predicted"/>
<organism evidence="1 2">
    <name type="scientific">Pocillopora meandrina</name>
    <dbReference type="NCBI Taxonomy" id="46732"/>
    <lineage>
        <taxon>Eukaryota</taxon>
        <taxon>Metazoa</taxon>
        <taxon>Cnidaria</taxon>
        <taxon>Anthozoa</taxon>
        <taxon>Hexacorallia</taxon>
        <taxon>Scleractinia</taxon>
        <taxon>Astrocoeniina</taxon>
        <taxon>Pocilloporidae</taxon>
        <taxon>Pocillopora</taxon>
    </lineage>
</organism>
<dbReference type="Proteomes" id="UP001159428">
    <property type="component" value="Unassembled WGS sequence"/>
</dbReference>
<dbReference type="AlphaFoldDB" id="A0AAU9VJK6"/>
<keyword evidence="2" id="KW-1185">Reference proteome</keyword>
<reference evidence="1 2" key="1">
    <citation type="submission" date="2022-05" db="EMBL/GenBank/DDBJ databases">
        <authorList>
            <consortium name="Genoscope - CEA"/>
            <person name="William W."/>
        </authorList>
    </citation>
    <scope>NUCLEOTIDE SEQUENCE [LARGE SCALE GENOMIC DNA]</scope>
</reference>
<gene>
    <name evidence="1" type="ORF">PMEA_00000279</name>
</gene>
<protein>
    <submittedName>
        <fullName evidence="1">Uncharacterized protein</fullName>
    </submittedName>
</protein>
<evidence type="ECO:0000313" key="1">
    <source>
        <dbReference type="EMBL" id="CAH3031565.1"/>
    </source>
</evidence>
<dbReference type="EMBL" id="CALNXJ010000001">
    <property type="protein sequence ID" value="CAH3031565.1"/>
    <property type="molecule type" value="Genomic_DNA"/>
</dbReference>
<accession>A0AAU9VJK6</accession>
<evidence type="ECO:0000313" key="2">
    <source>
        <dbReference type="Proteomes" id="UP001159428"/>
    </source>
</evidence>
<comment type="caution">
    <text evidence="1">The sequence shown here is derived from an EMBL/GenBank/DDBJ whole genome shotgun (WGS) entry which is preliminary data.</text>
</comment>
<sequence>MEQQLTLHVHDLKSTRLIDGKQINILPLSRSLQEIKETSKKSKDGCCKEPLLDIKLDHIIVDELHLLLRIVDLLTANSTTEIID</sequence>